<name>A0ACD3V296_9BRAD</name>
<sequence>MANKPSRDKRSIAPAAPTCELTTFSTCAAGYFAGKHMSEVLAGAMPGIPVQAMHEDASPDAAFVSHSELKNSLMSHQRYRNYTPFMEAEFGRVAGYRLYHRSAQVVRLLHLRQRSESD</sequence>
<organism evidence="1 2">
    <name type="scientific">Bradyrhizobium quebecense</name>
    <dbReference type="NCBI Taxonomy" id="2748629"/>
    <lineage>
        <taxon>Bacteria</taxon>
        <taxon>Pseudomonadati</taxon>
        <taxon>Pseudomonadota</taxon>
        <taxon>Alphaproteobacteria</taxon>
        <taxon>Hyphomicrobiales</taxon>
        <taxon>Nitrobacteraceae</taxon>
        <taxon>Bradyrhizobium</taxon>
    </lineage>
</organism>
<evidence type="ECO:0000313" key="2">
    <source>
        <dbReference type="Proteomes" id="UP000692816"/>
    </source>
</evidence>
<dbReference type="EMBL" id="CP088282">
    <property type="protein sequence ID" value="UGY00510.1"/>
    <property type="molecule type" value="Genomic_DNA"/>
</dbReference>
<accession>A0ACD3V296</accession>
<keyword evidence="2" id="KW-1185">Reference proteome</keyword>
<evidence type="ECO:0000313" key="1">
    <source>
        <dbReference type="EMBL" id="UGY00510.1"/>
    </source>
</evidence>
<gene>
    <name evidence="1" type="ORF">J4P68_0024970</name>
</gene>
<protein>
    <submittedName>
        <fullName evidence="1">Uncharacterized protein</fullName>
    </submittedName>
</protein>
<proteinExistence type="predicted"/>
<reference evidence="1 2" key="1">
    <citation type="journal article" date="2021" name="Int. J. Syst. Evol. Microbiol.">
        <title>Bradyrhizobium septentrionale sp. nov. (sv. septentrionale) and Bradyrhizobium quebecense sp. nov. (sv. septentrionale) associated with legumes native to Canada possess rearranged symbiosis genes and numerous insertion sequences.</title>
        <authorList>
            <person name="Bromfield E.S.P."/>
            <person name="Cloutier S."/>
        </authorList>
    </citation>
    <scope>NUCLEOTIDE SEQUENCE [LARGE SCALE GENOMIC DNA]</scope>
    <source>
        <strain evidence="1 2">12S5</strain>
    </source>
</reference>
<dbReference type="Proteomes" id="UP000692816">
    <property type="component" value="Chromosome"/>
</dbReference>